<keyword evidence="2" id="KW-1185">Reference proteome</keyword>
<reference evidence="1 2" key="1">
    <citation type="submission" date="2020-10" db="EMBL/GenBank/DDBJ databases">
        <authorList>
            <person name="Castelo-Branco R."/>
            <person name="Eusebio N."/>
            <person name="Adriana R."/>
            <person name="Vieira A."/>
            <person name="Brugerolle De Fraissinette N."/>
            <person name="Rezende De Castro R."/>
            <person name="Schneider M.P."/>
            <person name="Vasconcelos V."/>
            <person name="Leao P.N."/>
        </authorList>
    </citation>
    <scope>NUCLEOTIDE SEQUENCE [LARGE SCALE GENOMIC DNA]</scope>
    <source>
        <strain evidence="1 2">LEGE 06123</strain>
    </source>
</reference>
<dbReference type="RefSeq" id="WP_193931243.1">
    <property type="nucleotide sequence ID" value="NZ_CAWPMZ010000016.1"/>
</dbReference>
<proteinExistence type="predicted"/>
<accession>A0ABR9UPS4</accession>
<comment type="caution">
    <text evidence="1">The sequence shown here is derived from an EMBL/GenBank/DDBJ whole genome shotgun (WGS) entry which is preliminary data.</text>
</comment>
<dbReference type="EMBL" id="JADEWN010000011">
    <property type="protein sequence ID" value="MBE9190033.1"/>
    <property type="molecule type" value="Genomic_DNA"/>
</dbReference>
<gene>
    <name evidence="1" type="ORF">IQ230_06590</name>
</gene>
<sequence length="87" mass="9959">MKRTDSTSVSVVFTLGVDLWEIKAIELKRLGTGSNFVQKIRGDRLEHWQARKVKGENLADLCNVLLTALQLKKLSGRCRWHVIPTQR</sequence>
<evidence type="ECO:0000313" key="1">
    <source>
        <dbReference type="EMBL" id="MBE9190033.1"/>
    </source>
</evidence>
<protein>
    <submittedName>
        <fullName evidence="1">Uncharacterized protein</fullName>
    </submittedName>
</protein>
<dbReference type="Proteomes" id="UP000651156">
    <property type="component" value="Unassembled WGS sequence"/>
</dbReference>
<evidence type="ECO:0000313" key="2">
    <source>
        <dbReference type="Proteomes" id="UP000651156"/>
    </source>
</evidence>
<organism evidence="1 2">
    <name type="scientific">Gloeocapsopsis crepidinum LEGE 06123</name>
    <dbReference type="NCBI Taxonomy" id="588587"/>
    <lineage>
        <taxon>Bacteria</taxon>
        <taxon>Bacillati</taxon>
        <taxon>Cyanobacteriota</taxon>
        <taxon>Cyanophyceae</taxon>
        <taxon>Oscillatoriophycideae</taxon>
        <taxon>Chroococcales</taxon>
        <taxon>Chroococcaceae</taxon>
        <taxon>Gloeocapsopsis</taxon>
    </lineage>
</organism>
<name>A0ABR9UPS4_9CHRO</name>